<dbReference type="PANTHER" id="PTHR42852:SF17">
    <property type="entry name" value="THIOREDOXIN-LIKE PROTEIN HI_1115"/>
    <property type="match status" value="1"/>
</dbReference>
<accession>A0A913XSG6</accession>
<dbReference type="GO" id="GO:0016491">
    <property type="term" value="F:oxidoreductase activity"/>
    <property type="evidence" value="ECO:0007669"/>
    <property type="project" value="InterPro"/>
</dbReference>
<comment type="similarity">
    <text evidence="2">Belongs to the peroxiredoxin family. Prx5 subfamily.</text>
</comment>
<evidence type="ECO:0000256" key="1">
    <source>
        <dbReference type="ARBA" id="ARBA00003330"/>
    </source>
</evidence>
<evidence type="ECO:0000256" key="4">
    <source>
        <dbReference type="ARBA" id="ARBA00031861"/>
    </source>
</evidence>
<dbReference type="InterPro" id="IPR013766">
    <property type="entry name" value="Thioredoxin_domain"/>
</dbReference>
<dbReference type="GeneID" id="110246972"/>
<evidence type="ECO:0000256" key="5">
    <source>
        <dbReference type="ARBA" id="ARBA00033191"/>
    </source>
</evidence>
<proteinExistence type="inferred from homology"/>
<dbReference type="PANTHER" id="PTHR42852">
    <property type="entry name" value="THIOL:DISULFIDE INTERCHANGE PROTEIN DSBE"/>
    <property type="match status" value="1"/>
</dbReference>
<dbReference type="EnsemblMetazoa" id="XM_021053357.1">
    <property type="protein sequence ID" value="XP_020909016.1"/>
    <property type="gene ID" value="LOC110246972"/>
</dbReference>
<comment type="function">
    <text evidence="1">Thiol-specific peroxidase that catalyzes the reduction of hydrogen peroxide and organic hydroperoxides to water and alcohols, respectively. Plays a role in cell protection against oxidative stress by detoxifying peroxides and as sensor of hydrogen peroxide-mediated signaling events.</text>
</comment>
<dbReference type="SUPFAM" id="SSF52833">
    <property type="entry name" value="Thioredoxin-like"/>
    <property type="match status" value="1"/>
</dbReference>
<keyword evidence="6" id="KW-1133">Transmembrane helix</keyword>
<evidence type="ECO:0000313" key="9">
    <source>
        <dbReference type="Proteomes" id="UP000887567"/>
    </source>
</evidence>
<feature type="domain" description="Thioredoxin" evidence="7">
    <location>
        <begin position="45"/>
        <end position="182"/>
    </location>
</feature>
<organism evidence="8 9">
    <name type="scientific">Exaiptasia diaphana</name>
    <name type="common">Tropical sea anemone</name>
    <name type="synonym">Aiptasia pulchella</name>
    <dbReference type="NCBI Taxonomy" id="2652724"/>
    <lineage>
        <taxon>Eukaryota</taxon>
        <taxon>Metazoa</taxon>
        <taxon>Cnidaria</taxon>
        <taxon>Anthozoa</taxon>
        <taxon>Hexacorallia</taxon>
        <taxon>Actiniaria</taxon>
        <taxon>Aiptasiidae</taxon>
        <taxon>Exaiptasia</taxon>
    </lineage>
</organism>
<keyword evidence="6" id="KW-0472">Membrane</keyword>
<dbReference type="Gene3D" id="3.40.30.10">
    <property type="entry name" value="Glutaredoxin"/>
    <property type="match status" value="1"/>
</dbReference>
<feature type="transmembrane region" description="Helical" evidence="6">
    <location>
        <begin position="26"/>
        <end position="43"/>
    </location>
</feature>
<dbReference type="Pfam" id="PF08534">
    <property type="entry name" value="Redoxin"/>
    <property type="match status" value="1"/>
</dbReference>
<dbReference type="KEGG" id="epa:110246972"/>
<dbReference type="PROSITE" id="PS51352">
    <property type="entry name" value="THIOREDOXIN_2"/>
    <property type="match status" value="1"/>
</dbReference>
<dbReference type="AlphaFoldDB" id="A0A913XSG6"/>
<dbReference type="CDD" id="cd02966">
    <property type="entry name" value="TlpA_like_family"/>
    <property type="match status" value="1"/>
</dbReference>
<keyword evidence="6" id="KW-0812">Transmembrane</keyword>
<evidence type="ECO:0000256" key="3">
    <source>
        <dbReference type="ARBA" id="ARBA00014329"/>
    </source>
</evidence>
<keyword evidence="9" id="KW-1185">Reference proteome</keyword>
<evidence type="ECO:0000313" key="8">
    <source>
        <dbReference type="EnsemblMetazoa" id="XP_020909016.1"/>
    </source>
</evidence>
<dbReference type="Proteomes" id="UP000887567">
    <property type="component" value="Unplaced"/>
</dbReference>
<dbReference type="InterPro" id="IPR036249">
    <property type="entry name" value="Thioredoxin-like_sf"/>
</dbReference>
<sequence length="201" mass="21815">MESESAQGTLNSMPLDDLRPGLGREAHWAFMIVAVAMLGLLLWPHEEDDTAPMGNLVDASGRVVPLASQTAPVTLIHFWSTWCPPCITETPAIQRLAADYADNPRFQLVMVAVADDTQKVSEFLGASGPGLFDPDWKVARSYGTQKLPETHLVVRGRLVDSYIGAVNWDDPEIRGQIEDALGMAIREEAEEAAEAAQTATG</sequence>
<dbReference type="InterPro" id="IPR050553">
    <property type="entry name" value="Thioredoxin_ResA/DsbE_sf"/>
</dbReference>
<reference evidence="8" key="1">
    <citation type="submission" date="2022-11" db="UniProtKB">
        <authorList>
            <consortium name="EnsemblMetazoa"/>
        </authorList>
    </citation>
    <scope>IDENTIFICATION</scope>
</reference>
<evidence type="ECO:0000256" key="2">
    <source>
        <dbReference type="ARBA" id="ARBA00010505"/>
    </source>
</evidence>
<name>A0A913XSG6_EXADI</name>
<dbReference type="InterPro" id="IPR013740">
    <property type="entry name" value="Redoxin"/>
</dbReference>
<evidence type="ECO:0000259" key="7">
    <source>
        <dbReference type="PROSITE" id="PS51352"/>
    </source>
</evidence>
<dbReference type="RefSeq" id="XP_020909016.1">
    <property type="nucleotide sequence ID" value="XM_021053357.1"/>
</dbReference>
<evidence type="ECO:0000256" key="6">
    <source>
        <dbReference type="SAM" id="Phobius"/>
    </source>
</evidence>
<protein>
    <recommendedName>
        <fullName evidence="3">Peroxiredoxin-5, mitochondrial</fullName>
    </recommendedName>
    <alternativeName>
        <fullName evidence="4">Peroxiredoxin V</fullName>
    </alternativeName>
    <alternativeName>
        <fullName evidence="5">Thioredoxin-dependent peroxiredoxin 5</fullName>
    </alternativeName>
</protein>